<dbReference type="SUPFAM" id="SSF81273">
    <property type="entry name" value="H-NS histone-like proteins"/>
    <property type="match status" value="1"/>
</dbReference>
<dbReference type="PANTHER" id="PTHR38097:SF2">
    <property type="entry name" value="DNA-BINDING PROTEIN STPA"/>
    <property type="match status" value="1"/>
</dbReference>
<evidence type="ECO:0000313" key="7">
    <source>
        <dbReference type="EMBL" id="MBZ4184858.1"/>
    </source>
</evidence>
<proteinExistence type="inferred from homology"/>
<comment type="caution">
    <text evidence="7">The sequence shown here is derived from an EMBL/GenBank/DDBJ whole genome shotgun (WGS) entry which is preliminary data.</text>
</comment>
<evidence type="ECO:0000259" key="6">
    <source>
        <dbReference type="SMART" id="SM00528"/>
    </source>
</evidence>
<name>A0ABS7TAH4_9GAMM</name>
<evidence type="ECO:0000256" key="1">
    <source>
        <dbReference type="ARBA" id="ARBA00004453"/>
    </source>
</evidence>
<sequence length="125" mass="13466">MSMNIDSLSPQELAALIARANKRKKVLAKRKPAAQAKAAVAKALKATGWTFDELFGKPNAATPAPAGKKTRKARGPSKNKGVKVAPKYCNPANEKETWSGRGRAPLWMSSAIAAGHKQDEFLIRK</sequence>
<comment type="similarity">
    <text evidence="2">Belongs to the histone-like protein H-NS family.</text>
</comment>
<keyword evidence="3" id="KW-0963">Cytoplasm</keyword>
<evidence type="ECO:0000256" key="4">
    <source>
        <dbReference type="ARBA" id="ARBA00023125"/>
    </source>
</evidence>
<keyword evidence="4" id="KW-0238">DNA-binding</keyword>
<dbReference type="EMBL" id="JAIQDJ010000001">
    <property type="protein sequence ID" value="MBZ4184858.1"/>
    <property type="molecule type" value="Genomic_DNA"/>
</dbReference>
<dbReference type="Proteomes" id="UP001430290">
    <property type="component" value="Unassembled WGS sequence"/>
</dbReference>
<accession>A0ABS7TAH4</accession>
<feature type="region of interest" description="Disordered" evidence="5">
    <location>
        <begin position="57"/>
        <end position="99"/>
    </location>
</feature>
<dbReference type="RefSeq" id="WP_223625639.1">
    <property type="nucleotide sequence ID" value="NZ_JAIQDJ010000001.1"/>
</dbReference>
<dbReference type="SMART" id="SM00528">
    <property type="entry name" value="HNS"/>
    <property type="match status" value="1"/>
</dbReference>
<comment type="subcellular location">
    <subcellularLocation>
        <location evidence="1">Cytoplasm</location>
        <location evidence="1">Nucleoid</location>
    </subcellularLocation>
</comment>
<feature type="compositionally biased region" description="Basic residues" evidence="5">
    <location>
        <begin position="68"/>
        <end position="81"/>
    </location>
</feature>
<dbReference type="Gene3D" id="4.10.430.10">
    <property type="entry name" value="Histone-like protein H-NS, C-terminal domain"/>
    <property type="match status" value="1"/>
</dbReference>
<protein>
    <submittedName>
        <fullName evidence="7">H-NS histone family protein</fullName>
    </submittedName>
</protein>
<dbReference type="PANTHER" id="PTHR38097">
    <property type="match status" value="1"/>
</dbReference>
<evidence type="ECO:0000256" key="5">
    <source>
        <dbReference type="SAM" id="MobiDB-lite"/>
    </source>
</evidence>
<reference evidence="7" key="1">
    <citation type="submission" date="2021-09" db="EMBL/GenBank/DDBJ databases">
        <authorList>
            <person name="Wu T."/>
            <person name="Guo S.Z."/>
        </authorList>
    </citation>
    <scope>NUCLEOTIDE SEQUENCE</scope>
    <source>
        <strain evidence="7">RSS-23</strain>
    </source>
</reference>
<gene>
    <name evidence="7" type="ORF">K7B09_00785</name>
</gene>
<dbReference type="InterPro" id="IPR037150">
    <property type="entry name" value="H-NS_C_dom_sf"/>
</dbReference>
<keyword evidence="8" id="KW-1185">Reference proteome</keyword>
<organism evidence="7 8">
    <name type="scientific">Thermomonas beijingensis</name>
    <dbReference type="NCBI Taxonomy" id="2872701"/>
    <lineage>
        <taxon>Bacteria</taxon>
        <taxon>Pseudomonadati</taxon>
        <taxon>Pseudomonadota</taxon>
        <taxon>Gammaproteobacteria</taxon>
        <taxon>Lysobacterales</taxon>
        <taxon>Lysobacteraceae</taxon>
        <taxon>Thermomonas</taxon>
    </lineage>
</organism>
<dbReference type="InterPro" id="IPR027444">
    <property type="entry name" value="H-NS_C_dom"/>
</dbReference>
<evidence type="ECO:0000256" key="3">
    <source>
        <dbReference type="ARBA" id="ARBA00022490"/>
    </source>
</evidence>
<evidence type="ECO:0000313" key="8">
    <source>
        <dbReference type="Proteomes" id="UP001430290"/>
    </source>
</evidence>
<dbReference type="Pfam" id="PF00816">
    <property type="entry name" value="Histone_HNS"/>
    <property type="match status" value="1"/>
</dbReference>
<evidence type="ECO:0000256" key="2">
    <source>
        <dbReference type="ARBA" id="ARBA00010610"/>
    </source>
</evidence>
<feature type="domain" description="DNA-binding protein H-NS-like C-terminal" evidence="6">
    <location>
        <begin position="78"/>
        <end position="123"/>
    </location>
</feature>